<dbReference type="EMBL" id="AMZN01000053">
    <property type="protein sequence ID" value="ELR70478.1"/>
    <property type="molecule type" value="Genomic_DNA"/>
</dbReference>
<organism evidence="1 2">
    <name type="scientific">Fulvivirga imtechensis AK7</name>
    <dbReference type="NCBI Taxonomy" id="1237149"/>
    <lineage>
        <taxon>Bacteria</taxon>
        <taxon>Pseudomonadati</taxon>
        <taxon>Bacteroidota</taxon>
        <taxon>Cytophagia</taxon>
        <taxon>Cytophagales</taxon>
        <taxon>Fulvivirgaceae</taxon>
        <taxon>Fulvivirga</taxon>
    </lineage>
</organism>
<sequence length="48" mass="5618">MKCQKAQLGVREHFWDEHKADINVFLETLIMFTISYANGLPNGKNVYF</sequence>
<evidence type="ECO:0000313" key="2">
    <source>
        <dbReference type="Proteomes" id="UP000011135"/>
    </source>
</evidence>
<dbReference type="Proteomes" id="UP000011135">
    <property type="component" value="Unassembled WGS sequence"/>
</dbReference>
<name>L8JQI5_9BACT</name>
<accession>L8JQI5</accession>
<proteinExistence type="predicted"/>
<comment type="caution">
    <text evidence="1">The sequence shown here is derived from an EMBL/GenBank/DDBJ whole genome shotgun (WGS) entry which is preliminary data.</text>
</comment>
<keyword evidence="2" id="KW-1185">Reference proteome</keyword>
<evidence type="ECO:0000313" key="1">
    <source>
        <dbReference type="EMBL" id="ELR70478.1"/>
    </source>
</evidence>
<gene>
    <name evidence="1" type="ORF">C900_03732</name>
</gene>
<reference evidence="1 2" key="1">
    <citation type="submission" date="2012-12" db="EMBL/GenBank/DDBJ databases">
        <title>Genome assembly of Fulvivirga imtechensis AK7.</title>
        <authorList>
            <person name="Nupur N."/>
            <person name="Khatri I."/>
            <person name="Kumar R."/>
            <person name="Subramanian S."/>
            <person name="Pinnaka A."/>
        </authorList>
    </citation>
    <scope>NUCLEOTIDE SEQUENCE [LARGE SCALE GENOMIC DNA]</scope>
    <source>
        <strain evidence="1 2">AK7</strain>
    </source>
</reference>
<dbReference type="AlphaFoldDB" id="L8JQI5"/>
<protein>
    <submittedName>
        <fullName evidence="1">Uncharacterized protein</fullName>
    </submittedName>
</protein>